<proteinExistence type="predicted"/>
<organism evidence="2 3">
    <name type="scientific">Aspergillus ruber (strain CBS 135680)</name>
    <dbReference type="NCBI Taxonomy" id="1388766"/>
    <lineage>
        <taxon>Eukaryota</taxon>
        <taxon>Fungi</taxon>
        <taxon>Dikarya</taxon>
        <taxon>Ascomycota</taxon>
        <taxon>Pezizomycotina</taxon>
        <taxon>Eurotiomycetes</taxon>
        <taxon>Eurotiomycetidae</taxon>
        <taxon>Eurotiales</taxon>
        <taxon>Aspergillaceae</taxon>
        <taxon>Aspergillus</taxon>
        <taxon>Aspergillus subgen. Aspergillus</taxon>
    </lineage>
</organism>
<dbReference type="Proteomes" id="UP000019804">
    <property type="component" value="Unassembled WGS sequence"/>
</dbReference>
<keyword evidence="3" id="KW-1185">Reference proteome</keyword>
<accession>A0A017S419</accession>
<reference evidence="3" key="1">
    <citation type="journal article" date="2014" name="Nat. Commun.">
        <title>Genomic adaptations of the halophilic Dead Sea filamentous fungus Eurotium rubrum.</title>
        <authorList>
            <person name="Kis-Papo T."/>
            <person name="Weig A.R."/>
            <person name="Riley R."/>
            <person name="Persoh D."/>
            <person name="Salamov A."/>
            <person name="Sun H."/>
            <person name="Lipzen A."/>
            <person name="Wasser S.P."/>
            <person name="Rambold G."/>
            <person name="Grigoriev I.V."/>
            <person name="Nevo E."/>
        </authorList>
    </citation>
    <scope>NUCLEOTIDE SEQUENCE [LARGE SCALE GENOMIC DNA]</scope>
    <source>
        <strain evidence="3">CBS 135680</strain>
    </source>
</reference>
<gene>
    <name evidence="2" type="ORF">EURHEDRAFT_389403</name>
</gene>
<evidence type="ECO:0000313" key="3">
    <source>
        <dbReference type="Proteomes" id="UP000019804"/>
    </source>
</evidence>
<dbReference type="AlphaFoldDB" id="A0A017S419"/>
<name>A0A017S419_ASPRC</name>
<dbReference type="STRING" id="1388766.A0A017S419"/>
<dbReference type="HOGENOM" id="CLU_1133376_0_0_1"/>
<dbReference type="OrthoDB" id="4483670at2759"/>
<keyword evidence="1" id="KW-0732">Signal</keyword>
<dbReference type="RefSeq" id="XP_040635241.1">
    <property type="nucleotide sequence ID" value="XM_040779781.1"/>
</dbReference>
<evidence type="ECO:0000256" key="1">
    <source>
        <dbReference type="SAM" id="SignalP"/>
    </source>
</evidence>
<dbReference type="EMBL" id="KK088443">
    <property type="protein sequence ID" value="EYE91551.1"/>
    <property type="molecule type" value="Genomic_DNA"/>
</dbReference>
<protein>
    <submittedName>
        <fullName evidence="2">Uncharacterized protein</fullName>
    </submittedName>
</protein>
<sequence length="245" mass="28220">MSNIQYILLLSISLIIIWKQPSIFAKIINIKDQKPISTDLTRVPISEYPLSCDLPTTRFNPANGMVFCYPSSGGLWMTSLDAVLLQYLEIDRFNVSHRSKDQAAEDAFCSSLRLFGGQWVSSSRLNYWTYDACWKMESLHYSRASTTISRFVGLPSSGGVFVWDWKGEPQTIKDMNKLRDLWSKLDLTLSMDEYAMVLQNAGAQYCPDVGNCPALEDLKFEPGEWKSEIRKRKREKEREQIIWFS</sequence>
<dbReference type="GeneID" id="63694905"/>
<feature type="signal peptide" evidence="1">
    <location>
        <begin position="1"/>
        <end position="25"/>
    </location>
</feature>
<feature type="chain" id="PRO_5001495771" evidence="1">
    <location>
        <begin position="26"/>
        <end position="245"/>
    </location>
</feature>
<evidence type="ECO:0000313" key="2">
    <source>
        <dbReference type="EMBL" id="EYE91551.1"/>
    </source>
</evidence>